<feature type="domain" description="Exo-beta-D-glucosaminidase Ig-fold" evidence="7">
    <location>
        <begin position="794"/>
        <end position="900"/>
    </location>
</feature>
<dbReference type="InterPro" id="IPR041351">
    <property type="entry name" value="Ig_GlcNase"/>
</dbReference>
<gene>
    <name evidence="9" type="ORF">KL86DYS2_10333</name>
</gene>
<dbReference type="EMBL" id="FLUL01000001">
    <property type="protein sequence ID" value="SBV92263.1"/>
    <property type="molecule type" value="Genomic_DNA"/>
</dbReference>
<dbReference type="InterPro" id="IPR013783">
    <property type="entry name" value="Ig-like_fold"/>
</dbReference>
<protein>
    <recommendedName>
        <fullName evidence="10">Exo-1,4-beta-D-glucosaminidase</fullName>
    </recommendedName>
</protein>
<dbReference type="Pfam" id="PF17786">
    <property type="entry name" value="Mannosidase_ig"/>
    <property type="match status" value="1"/>
</dbReference>
<dbReference type="InterPro" id="IPR036156">
    <property type="entry name" value="Beta-gal/glucu_dom_sf"/>
</dbReference>
<accession>A0A212IYF2</accession>
<dbReference type="GO" id="GO:0004553">
    <property type="term" value="F:hydrolase activity, hydrolyzing O-glycosyl compounds"/>
    <property type="evidence" value="ECO:0007669"/>
    <property type="project" value="InterPro"/>
</dbReference>
<dbReference type="Gene3D" id="2.60.40.10">
    <property type="entry name" value="Immunoglobulins"/>
    <property type="match status" value="3"/>
</dbReference>
<feature type="domain" description="Glycoside hydrolase family 2 immunoglobulin-like beta-sandwich" evidence="4">
    <location>
        <begin position="244"/>
        <end position="358"/>
    </location>
</feature>
<evidence type="ECO:0000259" key="4">
    <source>
        <dbReference type="Pfam" id="PF00703"/>
    </source>
</evidence>
<dbReference type="PANTHER" id="PTHR43536">
    <property type="entry name" value="MANNOSYLGLYCOPROTEIN ENDO-BETA-MANNOSIDASE"/>
    <property type="match status" value="1"/>
</dbReference>
<dbReference type="GO" id="GO:0005975">
    <property type="term" value="P:carbohydrate metabolic process"/>
    <property type="evidence" value="ECO:0007669"/>
    <property type="project" value="InterPro"/>
</dbReference>
<evidence type="ECO:0000259" key="6">
    <source>
        <dbReference type="Pfam" id="PF17786"/>
    </source>
</evidence>
<dbReference type="InterPro" id="IPR006102">
    <property type="entry name" value="Ig-like_GH2"/>
</dbReference>
<comment type="similarity">
    <text evidence="1">Belongs to the glycosyl hydrolase 2 family.</text>
</comment>
<evidence type="ECO:0000259" key="7">
    <source>
        <dbReference type="Pfam" id="PF18368"/>
    </source>
</evidence>
<keyword evidence="3" id="KW-0326">Glycosidase</keyword>
<sequence>MQDYILHSLSQYLQFSVYFHLLRKTDKLLKSNAMIYKKLLSVFILLCLLFSVNSCREQEENIHQKINLATNWYIQSSDSIEGKGDFVSSSQQSIENWYRATVPSTVMGVLTANGVFPDIFVGANIKDIDKSQFDKPFWYRNEFALPELNNNQHVSLCFDGISYYANIWLNGELIASKDSIYGTYRHFSFDVTPHVKSDNNVLAVEVFRARPGDPNTGFADWNPRPADESMGIYRDVYLSITGNVRLNNTYVKPEVNTETLEEAWLTIETEVENLTDQEISGDLVGEIESKEFSYSVTLAPYEKKKVKITSVEAAILHIKNPRLWWCNNMGSPELYNLDLKFKTDNTVSDREDITFGIRQIESYLTKEGYRAFKLNGKNVLLKAAGWTDDIFLRDTPESNEIQVQYVKDMNMNMIRFESFWGTSSNIYDLCDKYGIMAVVGWSCQWEWEAYYGKPCDEMYGCILTDKEIDLIAESFATQVLWLRNHPSIISWMPGSDMLPIPKLEEKYLAFLKESDNRIYVGAAKERTSELSGKTGTKMAGPYEYVGPNYWYIDTLYGGAFGYNTETGIGAQLPVLESIKKFIPEDKLWPLNDTWNFHCTTSTAAMNSLKELTTVINNKYGQAKNLEDYLMKADLVNYDGTRAMFEAFRVNIGKTTGIVQWMLNSAWPSLYWQMYDYYKVPTAAYYSVKKANLPLQLIYNYGNNSIYAVNEQLKDISGYKAIVQVFDINSTVKEKKEIPLDIRTNTSVNILQLTPLKENVFLALEILNQQGEVVADNFYSLSSKPDEYMWDKTDWVHTPAKSYADFKSLSTLKTVELDIQTNKSEEQDNIIYTVEIKNPSDKIAFMVNLKLKDNRGEMITPAFWSDNYISILPGQKKILECKVNKGTISNNNIKLDIKGWNSPLLEVNI</sequence>
<dbReference type="InterPro" id="IPR017853">
    <property type="entry name" value="GH"/>
</dbReference>
<evidence type="ECO:0000256" key="3">
    <source>
        <dbReference type="ARBA" id="ARBA00023295"/>
    </source>
</evidence>
<dbReference type="Gene3D" id="3.20.20.80">
    <property type="entry name" value="Glycosidases"/>
    <property type="match status" value="1"/>
</dbReference>
<evidence type="ECO:0000256" key="1">
    <source>
        <dbReference type="ARBA" id="ARBA00007401"/>
    </source>
</evidence>
<evidence type="ECO:0000259" key="5">
    <source>
        <dbReference type="Pfam" id="PF02836"/>
    </source>
</evidence>
<dbReference type="SUPFAM" id="SSF51445">
    <property type="entry name" value="(Trans)glycosidases"/>
    <property type="match status" value="1"/>
</dbReference>
<evidence type="ECO:0008006" key="10">
    <source>
        <dbReference type="Google" id="ProtNLM"/>
    </source>
</evidence>
<evidence type="ECO:0000256" key="2">
    <source>
        <dbReference type="ARBA" id="ARBA00022801"/>
    </source>
</evidence>
<dbReference type="SUPFAM" id="SSF49303">
    <property type="entry name" value="beta-Galactosidase/glucuronidase domain"/>
    <property type="match status" value="3"/>
</dbReference>
<name>A0A212IYF2_9BACT</name>
<dbReference type="Pfam" id="PF00703">
    <property type="entry name" value="Glyco_hydro_2"/>
    <property type="match status" value="1"/>
</dbReference>
<dbReference type="InterPro" id="IPR041447">
    <property type="entry name" value="Mannosidase_ig"/>
</dbReference>
<dbReference type="InterPro" id="IPR006103">
    <property type="entry name" value="Glyco_hydro_2_cat"/>
</dbReference>
<reference evidence="9" key="1">
    <citation type="submission" date="2016-04" db="EMBL/GenBank/DDBJ databases">
        <authorList>
            <person name="Evans L.H."/>
            <person name="Alamgir A."/>
            <person name="Owens N."/>
            <person name="Weber N.D."/>
            <person name="Virtaneva K."/>
            <person name="Barbian K."/>
            <person name="Babar A."/>
            <person name="Rosenke K."/>
        </authorList>
    </citation>
    <scope>NUCLEOTIDE SEQUENCE</scope>
    <source>
        <strain evidence="9">86-2</strain>
    </source>
</reference>
<keyword evidence="2" id="KW-0378">Hydrolase</keyword>
<evidence type="ECO:0000259" key="8">
    <source>
        <dbReference type="Pfam" id="PF22666"/>
    </source>
</evidence>
<dbReference type="Gene3D" id="2.60.120.260">
    <property type="entry name" value="Galactose-binding domain-like"/>
    <property type="match status" value="1"/>
</dbReference>
<feature type="domain" description="Mannosidase Ig/CBM-like" evidence="6">
    <location>
        <begin position="704"/>
        <end position="780"/>
    </location>
</feature>
<feature type="domain" description="Glycoside hydrolase family 2 catalytic" evidence="5">
    <location>
        <begin position="403"/>
        <end position="494"/>
    </location>
</feature>
<dbReference type="Pfam" id="PF22666">
    <property type="entry name" value="Glyco_hydro_2_N2"/>
    <property type="match status" value="1"/>
</dbReference>
<dbReference type="AlphaFoldDB" id="A0A212IYF2"/>
<dbReference type="Pfam" id="PF02836">
    <property type="entry name" value="Glyco_hydro_2_C"/>
    <property type="match status" value="1"/>
</dbReference>
<dbReference type="PANTHER" id="PTHR43536:SF1">
    <property type="entry name" value="MANNOSYLGLYCOPROTEIN ENDO-BETA-MANNOSIDASE"/>
    <property type="match status" value="1"/>
</dbReference>
<feature type="domain" description="Beta-mannosidase-like galactose-binding" evidence="8">
    <location>
        <begin position="91"/>
        <end position="206"/>
    </location>
</feature>
<dbReference type="InterPro" id="IPR054593">
    <property type="entry name" value="Beta-mannosidase-like_N2"/>
</dbReference>
<dbReference type="SUPFAM" id="SSF49785">
    <property type="entry name" value="Galactose-binding domain-like"/>
    <property type="match status" value="1"/>
</dbReference>
<evidence type="ECO:0000313" key="9">
    <source>
        <dbReference type="EMBL" id="SBV92263.1"/>
    </source>
</evidence>
<dbReference type="Pfam" id="PF18368">
    <property type="entry name" value="Ig_GlcNase"/>
    <property type="match status" value="1"/>
</dbReference>
<organism evidence="9">
    <name type="scientific">uncultured Dysgonomonas sp</name>
    <dbReference type="NCBI Taxonomy" id="206096"/>
    <lineage>
        <taxon>Bacteria</taxon>
        <taxon>Pseudomonadati</taxon>
        <taxon>Bacteroidota</taxon>
        <taxon>Bacteroidia</taxon>
        <taxon>Bacteroidales</taxon>
        <taxon>Dysgonomonadaceae</taxon>
        <taxon>Dysgonomonas</taxon>
        <taxon>environmental samples</taxon>
    </lineage>
</organism>
<dbReference type="InterPro" id="IPR043534">
    <property type="entry name" value="EBDG/EBM"/>
</dbReference>
<proteinExistence type="inferred from homology"/>
<dbReference type="InterPro" id="IPR008979">
    <property type="entry name" value="Galactose-bd-like_sf"/>
</dbReference>